<organism evidence="1 2">
    <name type="scientific">Nephila pilipes</name>
    <name type="common">Giant wood spider</name>
    <name type="synonym">Nephila maculata</name>
    <dbReference type="NCBI Taxonomy" id="299642"/>
    <lineage>
        <taxon>Eukaryota</taxon>
        <taxon>Metazoa</taxon>
        <taxon>Ecdysozoa</taxon>
        <taxon>Arthropoda</taxon>
        <taxon>Chelicerata</taxon>
        <taxon>Arachnida</taxon>
        <taxon>Araneae</taxon>
        <taxon>Araneomorphae</taxon>
        <taxon>Entelegynae</taxon>
        <taxon>Araneoidea</taxon>
        <taxon>Nephilidae</taxon>
        <taxon>Nephila</taxon>
    </lineage>
</organism>
<dbReference type="Proteomes" id="UP000887013">
    <property type="component" value="Unassembled WGS sequence"/>
</dbReference>
<keyword evidence="2" id="KW-1185">Reference proteome</keyword>
<gene>
    <name evidence="1" type="ORF">NPIL_250701</name>
</gene>
<dbReference type="InterPro" id="IPR012337">
    <property type="entry name" value="RNaseH-like_sf"/>
</dbReference>
<dbReference type="InterPro" id="IPR036397">
    <property type="entry name" value="RNaseH_sf"/>
</dbReference>
<evidence type="ECO:0000313" key="1">
    <source>
        <dbReference type="EMBL" id="GFT47544.1"/>
    </source>
</evidence>
<evidence type="ECO:0000313" key="2">
    <source>
        <dbReference type="Proteomes" id="UP000887013"/>
    </source>
</evidence>
<sequence length="111" mass="12542">MAVTYTDGSSDKYLNRRGARVFFAHPDGSIHKHRINTGMTASNFTSELLAIKEALTIYLTDLRMLGYTEDLAIFPDSNSALQDDVWQAISLECFRKLVETMPRLVQSLPED</sequence>
<dbReference type="SUPFAM" id="SSF53098">
    <property type="entry name" value="Ribonuclease H-like"/>
    <property type="match status" value="1"/>
</dbReference>
<dbReference type="OrthoDB" id="6437576at2759"/>
<accession>A0A8X6TT43</accession>
<evidence type="ECO:0008006" key="3">
    <source>
        <dbReference type="Google" id="ProtNLM"/>
    </source>
</evidence>
<proteinExistence type="predicted"/>
<dbReference type="GO" id="GO:0003676">
    <property type="term" value="F:nucleic acid binding"/>
    <property type="evidence" value="ECO:0007669"/>
    <property type="project" value="InterPro"/>
</dbReference>
<name>A0A8X6TT43_NEPPI</name>
<dbReference type="Gene3D" id="3.30.420.10">
    <property type="entry name" value="Ribonuclease H-like superfamily/Ribonuclease H"/>
    <property type="match status" value="1"/>
</dbReference>
<dbReference type="EMBL" id="BMAW01064857">
    <property type="protein sequence ID" value="GFT47544.1"/>
    <property type="molecule type" value="Genomic_DNA"/>
</dbReference>
<reference evidence="1" key="1">
    <citation type="submission" date="2020-08" db="EMBL/GenBank/DDBJ databases">
        <title>Multicomponent nature underlies the extraordinary mechanical properties of spider dragline silk.</title>
        <authorList>
            <person name="Kono N."/>
            <person name="Nakamura H."/>
            <person name="Mori M."/>
            <person name="Yoshida Y."/>
            <person name="Ohtoshi R."/>
            <person name="Malay A.D."/>
            <person name="Moran D.A.P."/>
            <person name="Tomita M."/>
            <person name="Numata K."/>
            <person name="Arakawa K."/>
        </authorList>
    </citation>
    <scope>NUCLEOTIDE SEQUENCE</scope>
</reference>
<comment type="caution">
    <text evidence="1">The sequence shown here is derived from an EMBL/GenBank/DDBJ whole genome shotgun (WGS) entry which is preliminary data.</text>
</comment>
<dbReference type="AlphaFoldDB" id="A0A8X6TT43"/>
<protein>
    <recommendedName>
        <fullName evidence="3">RNase H type-1 domain-containing protein</fullName>
    </recommendedName>
</protein>